<dbReference type="PROSITE" id="PS51677">
    <property type="entry name" value="NODB"/>
    <property type="match status" value="1"/>
</dbReference>
<dbReference type="PANTHER" id="PTHR10587">
    <property type="entry name" value="GLYCOSYL TRANSFERASE-RELATED"/>
    <property type="match status" value="1"/>
</dbReference>
<dbReference type="GO" id="GO:0016020">
    <property type="term" value="C:membrane"/>
    <property type="evidence" value="ECO:0007669"/>
    <property type="project" value="TreeGrafter"/>
</dbReference>
<dbReference type="CDD" id="cd10917">
    <property type="entry name" value="CE4_NodB_like_6s_7s"/>
    <property type="match status" value="1"/>
</dbReference>
<dbReference type="AlphaFoldDB" id="A0A9X7PIP9"/>
<dbReference type="RefSeq" id="WP_106674999.1">
    <property type="nucleotide sequence ID" value="NZ_PXWG01000011.1"/>
</dbReference>
<dbReference type="GO" id="GO:0046872">
    <property type="term" value="F:metal ion binding"/>
    <property type="evidence" value="ECO:0007669"/>
    <property type="project" value="UniProtKB-KW"/>
</dbReference>
<feature type="signal peptide" evidence="3">
    <location>
        <begin position="1"/>
        <end position="32"/>
    </location>
</feature>
<dbReference type="InterPro" id="IPR002509">
    <property type="entry name" value="NODB_dom"/>
</dbReference>
<dbReference type="Pfam" id="PF01522">
    <property type="entry name" value="Polysacc_deac_1"/>
    <property type="match status" value="1"/>
</dbReference>
<name>A0A9X7PIP9_9ACTN</name>
<gene>
    <name evidence="5" type="ORF">B7P34_07380</name>
</gene>
<keyword evidence="3" id="KW-0732">Signal</keyword>
<feature type="domain" description="NodB homology" evidence="4">
    <location>
        <begin position="54"/>
        <end position="241"/>
    </location>
</feature>
<reference evidence="5 6" key="1">
    <citation type="submission" date="2018-03" db="EMBL/GenBank/DDBJ databases">
        <title>Chitinolytic properties of Streptosporangium nondiastaticum TBG75A20.</title>
        <authorList>
            <person name="Gayathri V."/>
            <person name="Shiburaj S."/>
        </authorList>
    </citation>
    <scope>NUCLEOTIDE SEQUENCE [LARGE SCALE GENOMIC DNA]</scope>
    <source>
        <strain evidence="5 6">TBG75A20</strain>
    </source>
</reference>
<protein>
    <submittedName>
        <fullName evidence="5">Polysaccharide deacetylase family protein</fullName>
    </submittedName>
</protein>
<accession>A0A9X7PIP9</accession>
<comment type="caution">
    <text evidence="5">The sequence shown here is derived from an EMBL/GenBank/DDBJ whole genome shotgun (WGS) entry which is preliminary data.</text>
</comment>
<keyword evidence="1" id="KW-0479">Metal-binding</keyword>
<evidence type="ECO:0000259" key="4">
    <source>
        <dbReference type="PROSITE" id="PS51677"/>
    </source>
</evidence>
<dbReference type="OrthoDB" id="9763050at2"/>
<dbReference type="GO" id="GO:0016810">
    <property type="term" value="F:hydrolase activity, acting on carbon-nitrogen (but not peptide) bonds"/>
    <property type="evidence" value="ECO:0007669"/>
    <property type="project" value="InterPro"/>
</dbReference>
<organism evidence="5 6">
    <name type="scientific">Streptosporangium nondiastaticum</name>
    <dbReference type="NCBI Taxonomy" id="35764"/>
    <lineage>
        <taxon>Bacteria</taxon>
        <taxon>Bacillati</taxon>
        <taxon>Actinomycetota</taxon>
        <taxon>Actinomycetes</taxon>
        <taxon>Streptosporangiales</taxon>
        <taxon>Streptosporangiaceae</taxon>
        <taxon>Streptosporangium</taxon>
    </lineage>
</organism>
<dbReference type="InterPro" id="IPR011330">
    <property type="entry name" value="Glyco_hydro/deAcase_b/a-brl"/>
</dbReference>
<evidence type="ECO:0000256" key="2">
    <source>
        <dbReference type="ARBA" id="ARBA00022801"/>
    </source>
</evidence>
<evidence type="ECO:0000313" key="5">
    <source>
        <dbReference type="EMBL" id="PSJ29318.1"/>
    </source>
</evidence>
<dbReference type="SUPFAM" id="SSF88713">
    <property type="entry name" value="Glycoside hydrolase/deacetylase"/>
    <property type="match status" value="1"/>
</dbReference>
<sequence length="280" mass="29911">MRPLTGSSSVSFRALLITLLLAFALAPLPSRAATPSPVSDLFGKEVRLLPAERPVVALTFNAAWDEAGIADVVEVLRREGVPAAFFPTGEFAERHPEAVRALAAQGFGLGNHSYSHPHFERLGPGEAAAEVLRADRAIRVAAHTEPLPFFRFPYSEAPPEKIALVNSMGFADLEFTADTKGYLGASRGMTVDEAVRRALDALRPGAVIQMHVGSDDGGPVLDALALPRIVEGARARGYGFADLRAYAGRAYAGRPCPFIRSGQLPHPVPYSAYSHVTLCA</sequence>
<keyword evidence="6" id="KW-1185">Reference proteome</keyword>
<dbReference type="InterPro" id="IPR050248">
    <property type="entry name" value="Polysacc_deacetylase_ArnD"/>
</dbReference>
<dbReference type="EMBL" id="PXWG01000011">
    <property type="protein sequence ID" value="PSJ29318.1"/>
    <property type="molecule type" value="Genomic_DNA"/>
</dbReference>
<dbReference type="Proteomes" id="UP000242427">
    <property type="component" value="Unassembled WGS sequence"/>
</dbReference>
<proteinExistence type="predicted"/>
<evidence type="ECO:0000256" key="3">
    <source>
        <dbReference type="SAM" id="SignalP"/>
    </source>
</evidence>
<evidence type="ECO:0000313" key="6">
    <source>
        <dbReference type="Proteomes" id="UP000242427"/>
    </source>
</evidence>
<dbReference type="GO" id="GO:0005975">
    <property type="term" value="P:carbohydrate metabolic process"/>
    <property type="evidence" value="ECO:0007669"/>
    <property type="project" value="InterPro"/>
</dbReference>
<dbReference type="PANTHER" id="PTHR10587:SF133">
    <property type="entry name" value="CHITIN DEACETYLASE 1-RELATED"/>
    <property type="match status" value="1"/>
</dbReference>
<dbReference type="Gene3D" id="3.20.20.370">
    <property type="entry name" value="Glycoside hydrolase/deacetylase"/>
    <property type="match status" value="1"/>
</dbReference>
<feature type="chain" id="PRO_5040974323" evidence="3">
    <location>
        <begin position="33"/>
        <end position="280"/>
    </location>
</feature>
<evidence type="ECO:0000256" key="1">
    <source>
        <dbReference type="ARBA" id="ARBA00022723"/>
    </source>
</evidence>
<keyword evidence="2" id="KW-0378">Hydrolase</keyword>